<evidence type="ECO:0000313" key="2">
    <source>
        <dbReference type="RefSeq" id="XP_022832339.1"/>
    </source>
</evidence>
<keyword evidence="1" id="KW-1185">Reference proteome</keyword>
<organism evidence="1 2">
    <name type="scientific">Spodoptera litura</name>
    <name type="common">Asian cotton leafworm</name>
    <dbReference type="NCBI Taxonomy" id="69820"/>
    <lineage>
        <taxon>Eukaryota</taxon>
        <taxon>Metazoa</taxon>
        <taxon>Ecdysozoa</taxon>
        <taxon>Arthropoda</taxon>
        <taxon>Hexapoda</taxon>
        <taxon>Insecta</taxon>
        <taxon>Pterygota</taxon>
        <taxon>Neoptera</taxon>
        <taxon>Endopterygota</taxon>
        <taxon>Lepidoptera</taxon>
        <taxon>Glossata</taxon>
        <taxon>Ditrysia</taxon>
        <taxon>Noctuoidea</taxon>
        <taxon>Noctuidae</taxon>
        <taxon>Amphipyrinae</taxon>
        <taxon>Spodoptera</taxon>
    </lineage>
</organism>
<name>A0A9J7EPZ9_SPOLT</name>
<dbReference type="RefSeq" id="XP_022832339.1">
    <property type="nucleotide sequence ID" value="XM_022976571.1"/>
</dbReference>
<accession>A0A9J7EPZ9</accession>
<dbReference type="GeneID" id="111360594"/>
<sequence>MDVNLSEIFKVDDLDVHLRREEVEKLLAEKSGSVVAVAGSYLKDKNTIVIAAICKEPDNVTPKKNDVIPGYSYTPEKLQEIAKLFESKTKEVNDSSKIKYFTNLEDTKEWKECKPSEVLESHKEEKYE</sequence>
<reference evidence="2" key="1">
    <citation type="submission" date="2025-08" db="UniProtKB">
        <authorList>
            <consortium name="RefSeq"/>
        </authorList>
    </citation>
    <scope>IDENTIFICATION</scope>
    <source>
        <strain evidence="2">Ishihara</strain>
        <tissue evidence="2">Whole body</tissue>
    </source>
</reference>
<dbReference type="KEGG" id="sliu:111360594"/>
<protein>
    <submittedName>
        <fullName evidence="2">Uncharacterized protein LOC111360594</fullName>
    </submittedName>
</protein>
<dbReference type="AlphaFoldDB" id="A0A9J7EPZ9"/>
<proteinExistence type="predicted"/>
<evidence type="ECO:0000313" key="1">
    <source>
        <dbReference type="Proteomes" id="UP000301870"/>
    </source>
</evidence>
<dbReference type="OrthoDB" id="10481919at2759"/>
<gene>
    <name evidence="2" type="primary">LOC111360594</name>
</gene>
<dbReference type="Proteomes" id="UP000301870">
    <property type="component" value="Chromosome Z"/>
</dbReference>